<keyword evidence="7" id="KW-1185">Reference proteome</keyword>
<accession>A0A5B8L318</accession>
<evidence type="ECO:0000256" key="2">
    <source>
        <dbReference type="ARBA" id="ARBA00023125"/>
    </source>
</evidence>
<feature type="domain" description="IclR-ED" evidence="5">
    <location>
        <begin position="72"/>
        <end position="260"/>
    </location>
</feature>
<dbReference type="EMBL" id="CP042301">
    <property type="protein sequence ID" value="QDZ02387.1"/>
    <property type="molecule type" value="Genomic_DNA"/>
</dbReference>
<dbReference type="RefSeq" id="WP_146301024.1">
    <property type="nucleotide sequence ID" value="NZ_CP042301.2"/>
</dbReference>
<dbReference type="AlphaFoldDB" id="A0A5B8L318"/>
<organism evidence="6 7">
    <name type="scientific">Nitratireductor mangrovi</name>
    <dbReference type="NCBI Taxonomy" id="2599600"/>
    <lineage>
        <taxon>Bacteria</taxon>
        <taxon>Pseudomonadati</taxon>
        <taxon>Pseudomonadota</taxon>
        <taxon>Alphaproteobacteria</taxon>
        <taxon>Hyphomicrobiales</taxon>
        <taxon>Phyllobacteriaceae</taxon>
        <taxon>Nitratireductor</taxon>
    </lineage>
</organism>
<keyword evidence="1" id="KW-0805">Transcription regulation</keyword>
<dbReference type="InterPro" id="IPR036390">
    <property type="entry name" value="WH_DNA-bd_sf"/>
</dbReference>
<dbReference type="GO" id="GO:0003700">
    <property type="term" value="F:DNA-binding transcription factor activity"/>
    <property type="evidence" value="ECO:0007669"/>
    <property type="project" value="TreeGrafter"/>
</dbReference>
<dbReference type="PROSITE" id="PS51077">
    <property type="entry name" value="HTH_ICLR"/>
    <property type="match status" value="1"/>
</dbReference>
<dbReference type="Proteomes" id="UP000321389">
    <property type="component" value="Chromosome"/>
</dbReference>
<keyword evidence="3" id="KW-0804">Transcription</keyword>
<proteinExistence type="predicted"/>
<dbReference type="CDD" id="cd00090">
    <property type="entry name" value="HTH_ARSR"/>
    <property type="match status" value="1"/>
</dbReference>
<evidence type="ECO:0000256" key="1">
    <source>
        <dbReference type="ARBA" id="ARBA00023015"/>
    </source>
</evidence>
<protein>
    <submittedName>
        <fullName evidence="6">IclR family transcriptional regulator</fullName>
    </submittedName>
</protein>
<evidence type="ECO:0000259" key="4">
    <source>
        <dbReference type="PROSITE" id="PS51077"/>
    </source>
</evidence>
<dbReference type="FunFam" id="1.10.10.10:FF:000056">
    <property type="entry name" value="IclR family transcriptional regulator"/>
    <property type="match status" value="1"/>
</dbReference>
<dbReference type="InterPro" id="IPR036388">
    <property type="entry name" value="WH-like_DNA-bd_sf"/>
</dbReference>
<dbReference type="SMART" id="SM00346">
    <property type="entry name" value="HTH_ICLR"/>
    <property type="match status" value="1"/>
</dbReference>
<gene>
    <name evidence="6" type="ORF">FQ775_19540</name>
</gene>
<reference evidence="6" key="1">
    <citation type="submission" date="2020-04" db="EMBL/GenBank/DDBJ databases">
        <title>Nitratireductor sp. nov. isolated from mangrove soil.</title>
        <authorList>
            <person name="Ye Y."/>
        </authorList>
    </citation>
    <scope>NUCLEOTIDE SEQUENCE</scope>
    <source>
        <strain evidence="6">SY7</strain>
    </source>
</reference>
<dbReference type="PANTHER" id="PTHR30136:SF8">
    <property type="entry name" value="TRANSCRIPTIONAL REGULATORY PROTEIN"/>
    <property type="match status" value="1"/>
</dbReference>
<evidence type="ECO:0000259" key="5">
    <source>
        <dbReference type="PROSITE" id="PS51078"/>
    </source>
</evidence>
<dbReference type="InterPro" id="IPR029016">
    <property type="entry name" value="GAF-like_dom_sf"/>
</dbReference>
<dbReference type="InterPro" id="IPR050707">
    <property type="entry name" value="HTH_MetabolicPath_Reg"/>
</dbReference>
<feature type="domain" description="HTH iclR-type" evidence="4">
    <location>
        <begin position="9"/>
        <end position="71"/>
    </location>
</feature>
<dbReference type="SUPFAM" id="SSF55781">
    <property type="entry name" value="GAF domain-like"/>
    <property type="match status" value="1"/>
</dbReference>
<dbReference type="GO" id="GO:0003677">
    <property type="term" value="F:DNA binding"/>
    <property type="evidence" value="ECO:0007669"/>
    <property type="project" value="UniProtKB-KW"/>
</dbReference>
<dbReference type="InterPro" id="IPR005471">
    <property type="entry name" value="Tscrpt_reg_IclR_N"/>
</dbReference>
<dbReference type="Gene3D" id="3.30.450.40">
    <property type="match status" value="1"/>
</dbReference>
<evidence type="ECO:0000313" key="6">
    <source>
        <dbReference type="EMBL" id="QDZ02387.1"/>
    </source>
</evidence>
<name>A0A5B8L318_9HYPH</name>
<dbReference type="Gene3D" id="1.10.10.10">
    <property type="entry name" value="Winged helix-like DNA-binding domain superfamily/Winged helix DNA-binding domain"/>
    <property type="match status" value="1"/>
</dbReference>
<dbReference type="InterPro" id="IPR011991">
    <property type="entry name" value="ArsR-like_HTH"/>
</dbReference>
<dbReference type="OrthoDB" id="6811967at2"/>
<evidence type="ECO:0000256" key="3">
    <source>
        <dbReference type="ARBA" id="ARBA00023163"/>
    </source>
</evidence>
<dbReference type="Pfam" id="PF01614">
    <property type="entry name" value="IclR_C"/>
    <property type="match status" value="1"/>
</dbReference>
<dbReference type="SUPFAM" id="SSF46785">
    <property type="entry name" value="Winged helix' DNA-binding domain"/>
    <property type="match status" value="1"/>
</dbReference>
<dbReference type="PANTHER" id="PTHR30136">
    <property type="entry name" value="HELIX-TURN-HELIX TRANSCRIPTIONAL REGULATOR, ICLR FAMILY"/>
    <property type="match status" value="1"/>
</dbReference>
<dbReference type="PROSITE" id="PS51078">
    <property type="entry name" value="ICLR_ED"/>
    <property type="match status" value="1"/>
</dbReference>
<keyword evidence="2" id="KW-0238">DNA-binding</keyword>
<dbReference type="GO" id="GO:0045892">
    <property type="term" value="P:negative regulation of DNA-templated transcription"/>
    <property type="evidence" value="ECO:0007669"/>
    <property type="project" value="TreeGrafter"/>
</dbReference>
<sequence>MADETTHGLTSLDTALGVLNYMARQSGPLTLSEIARSCGMPPSKTHRYLASFVNAGLVRQEGRSGRYDLGPSAMELGLAAIARHDFVNRAADGLPGLAGDTSMTVLLAVWANGGATVVRWERGVTPTVTSMGLGTTLPLLNSATGRIFLAWAPKAAVQATVERELRRAARNPALVPDMKPTKAGAAELANSIRANGFASVDSQFIPGLVAAAAPILDWQGEAQAVVTLVGVDPAAIAPGAPEIEALLAFCRNHSVVRNIA</sequence>
<evidence type="ECO:0000313" key="7">
    <source>
        <dbReference type="Proteomes" id="UP000321389"/>
    </source>
</evidence>
<dbReference type="InterPro" id="IPR014757">
    <property type="entry name" value="Tscrpt_reg_IclR_C"/>
</dbReference>
<dbReference type="Pfam" id="PF09339">
    <property type="entry name" value="HTH_IclR"/>
    <property type="match status" value="1"/>
</dbReference>
<dbReference type="KEGG" id="niy:FQ775_19540"/>